<gene>
    <name evidence="1" type="ORF">NDU88_003811</name>
</gene>
<evidence type="ECO:0000313" key="2">
    <source>
        <dbReference type="Proteomes" id="UP001066276"/>
    </source>
</evidence>
<dbReference type="EMBL" id="JANPWB010000005">
    <property type="protein sequence ID" value="KAJ1187032.1"/>
    <property type="molecule type" value="Genomic_DNA"/>
</dbReference>
<dbReference type="Gene3D" id="3.60.10.10">
    <property type="entry name" value="Endonuclease/exonuclease/phosphatase"/>
    <property type="match status" value="1"/>
</dbReference>
<dbReference type="AlphaFoldDB" id="A0AAV7UDS3"/>
<sequence length="174" mass="19503">MLTPRRMQGQFLAAGYTTHSRGVLLWASRTSAIDFKSVDIDPGRQYVAEQCNGRALTFLLIGIYGPNYDDPQFYRDLAAQAERWGDLPQLWCGDFNCTLTPKVDRSGGRTRSPAAAARAILDIAANMGLVDVWRDRYLERLYTLFGSPRLVHTYRFMVGLPQPATQSDTRGPLA</sequence>
<organism evidence="1 2">
    <name type="scientific">Pleurodeles waltl</name>
    <name type="common">Iberian ribbed newt</name>
    <dbReference type="NCBI Taxonomy" id="8319"/>
    <lineage>
        <taxon>Eukaryota</taxon>
        <taxon>Metazoa</taxon>
        <taxon>Chordata</taxon>
        <taxon>Craniata</taxon>
        <taxon>Vertebrata</taxon>
        <taxon>Euteleostomi</taxon>
        <taxon>Amphibia</taxon>
        <taxon>Batrachia</taxon>
        <taxon>Caudata</taxon>
        <taxon>Salamandroidea</taxon>
        <taxon>Salamandridae</taxon>
        <taxon>Pleurodelinae</taxon>
        <taxon>Pleurodeles</taxon>
    </lineage>
</organism>
<dbReference type="InterPro" id="IPR036691">
    <property type="entry name" value="Endo/exonu/phosph_ase_sf"/>
</dbReference>
<dbReference type="SUPFAM" id="SSF56219">
    <property type="entry name" value="DNase I-like"/>
    <property type="match status" value="1"/>
</dbReference>
<evidence type="ECO:0000313" key="1">
    <source>
        <dbReference type="EMBL" id="KAJ1187032.1"/>
    </source>
</evidence>
<reference evidence="1" key="1">
    <citation type="journal article" date="2022" name="bioRxiv">
        <title>Sequencing and chromosome-scale assembly of the giantPleurodeles waltlgenome.</title>
        <authorList>
            <person name="Brown T."/>
            <person name="Elewa A."/>
            <person name="Iarovenko S."/>
            <person name="Subramanian E."/>
            <person name="Araus A.J."/>
            <person name="Petzold A."/>
            <person name="Susuki M."/>
            <person name="Suzuki K.-i.T."/>
            <person name="Hayashi T."/>
            <person name="Toyoda A."/>
            <person name="Oliveira C."/>
            <person name="Osipova E."/>
            <person name="Leigh N.D."/>
            <person name="Simon A."/>
            <person name="Yun M.H."/>
        </authorList>
    </citation>
    <scope>NUCLEOTIDE SEQUENCE</scope>
    <source>
        <strain evidence="1">20211129_DDA</strain>
        <tissue evidence="1">Liver</tissue>
    </source>
</reference>
<proteinExistence type="predicted"/>
<dbReference type="Proteomes" id="UP001066276">
    <property type="component" value="Chromosome 3_1"/>
</dbReference>
<protein>
    <recommendedName>
        <fullName evidence="3">Pol-like protein</fullName>
    </recommendedName>
</protein>
<accession>A0AAV7UDS3</accession>
<name>A0AAV7UDS3_PLEWA</name>
<keyword evidence="2" id="KW-1185">Reference proteome</keyword>
<comment type="caution">
    <text evidence="1">The sequence shown here is derived from an EMBL/GenBank/DDBJ whole genome shotgun (WGS) entry which is preliminary data.</text>
</comment>
<evidence type="ECO:0008006" key="3">
    <source>
        <dbReference type="Google" id="ProtNLM"/>
    </source>
</evidence>